<evidence type="ECO:0000313" key="2">
    <source>
        <dbReference type="EMBL" id="PWE18283.1"/>
    </source>
</evidence>
<evidence type="ECO:0000256" key="1">
    <source>
        <dbReference type="SAM" id="Phobius"/>
    </source>
</evidence>
<dbReference type="OrthoDB" id="5801787at2"/>
<comment type="caution">
    <text evidence="2">The sequence shown here is derived from an EMBL/GenBank/DDBJ whole genome shotgun (WGS) entry which is preliminary data.</text>
</comment>
<gene>
    <name evidence="2" type="ORF">DDZ18_01355</name>
</gene>
<dbReference type="EMBL" id="QEXV01000001">
    <property type="protein sequence ID" value="PWE18283.1"/>
    <property type="molecule type" value="Genomic_DNA"/>
</dbReference>
<dbReference type="AlphaFoldDB" id="A0A2U2BW87"/>
<evidence type="ECO:0000313" key="3">
    <source>
        <dbReference type="Proteomes" id="UP000245168"/>
    </source>
</evidence>
<proteinExistence type="predicted"/>
<dbReference type="RefSeq" id="WP_109251557.1">
    <property type="nucleotide sequence ID" value="NZ_QEXV01000001.1"/>
</dbReference>
<keyword evidence="1" id="KW-0812">Transmembrane</keyword>
<reference evidence="3" key="1">
    <citation type="submission" date="2018-05" db="EMBL/GenBank/DDBJ databases">
        <authorList>
            <person name="Liu B.-T."/>
        </authorList>
    </citation>
    <scope>NUCLEOTIDE SEQUENCE [LARGE SCALE GENOMIC DNA]</scope>
    <source>
        <strain evidence="3">WD6-1</strain>
    </source>
</reference>
<keyword evidence="1" id="KW-0472">Membrane</keyword>
<keyword evidence="1" id="KW-1133">Transmembrane helix</keyword>
<feature type="transmembrane region" description="Helical" evidence="1">
    <location>
        <begin position="115"/>
        <end position="138"/>
    </location>
</feature>
<sequence>MSDAHGAVRVRVPVWFWIVAGLAVLWNFMGVFDYVMTQTRNDAYLTSFTDEQLAYFTSFPAWYVAIWASAVFAAFISSVLLLLRMKIAAAGFAVSTALFLVSSVYAFGFTPAMEMMGAGGLAFSAVIFASLAALWWFSRWCAERGILK</sequence>
<feature type="transmembrane region" description="Helical" evidence="1">
    <location>
        <begin position="12"/>
        <end position="32"/>
    </location>
</feature>
<feature type="transmembrane region" description="Helical" evidence="1">
    <location>
        <begin position="61"/>
        <end position="83"/>
    </location>
</feature>
<dbReference type="Proteomes" id="UP000245168">
    <property type="component" value="Unassembled WGS sequence"/>
</dbReference>
<name>A0A2U2BW87_9PROT</name>
<accession>A0A2U2BW87</accession>
<evidence type="ECO:0008006" key="4">
    <source>
        <dbReference type="Google" id="ProtNLM"/>
    </source>
</evidence>
<organism evidence="2 3">
    <name type="scientific">Marinicauda salina</name>
    <dbReference type="NCBI Taxonomy" id="2135793"/>
    <lineage>
        <taxon>Bacteria</taxon>
        <taxon>Pseudomonadati</taxon>
        <taxon>Pseudomonadota</taxon>
        <taxon>Alphaproteobacteria</taxon>
        <taxon>Maricaulales</taxon>
        <taxon>Maricaulaceae</taxon>
        <taxon>Marinicauda</taxon>
    </lineage>
</organism>
<protein>
    <recommendedName>
        <fullName evidence="4">Sugar transporter</fullName>
    </recommendedName>
</protein>
<feature type="transmembrane region" description="Helical" evidence="1">
    <location>
        <begin position="90"/>
        <end position="109"/>
    </location>
</feature>
<keyword evidence="3" id="KW-1185">Reference proteome</keyword>